<feature type="domain" description="Peptidase M48" evidence="11">
    <location>
        <begin position="184"/>
        <end position="368"/>
    </location>
</feature>
<feature type="transmembrane region" description="Helical" evidence="10">
    <location>
        <begin position="115"/>
        <end position="133"/>
    </location>
</feature>
<keyword evidence="1 9" id="KW-0645">Protease</keyword>
<evidence type="ECO:0000256" key="9">
    <source>
        <dbReference type="RuleBase" id="RU003983"/>
    </source>
</evidence>
<dbReference type="GO" id="GO:0005743">
    <property type="term" value="C:mitochondrial inner membrane"/>
    <property type="evidence" value="ECO:0007669"/>
    <property type="project" value="TreeGrafter"/>
</dbReference>
<evidence type="ECO:0000256" key="10">
    <source>
        <dbReference type="SAM" id="Phobius"/>
    </source>
</evidence>
<comment type="cofactor">
    <cofactor evidence="9">
        <name>Zn(2+)</name>
        <dbReference type="ChEBI" id="CHEBI:29105"/>
    </cofactor>
    <text evidence="9">Binds 1 zinc ion per subunit.</text>
</comment>
<evidence type="ECO:0000256" key="4">
    <source>
        <dbReference type="ARBA" id="ARBA00022833"/>
    </source>
</evidence>
<dbReference type="InterPro" id="IPR051156">
    <property type="entry name" value="Mito/Outer_Membr_Metalloprot"/>
</dbReference>
<dbReference type="GO" id="GO:0034982">
    <property type="term" value="P:mitochondrial protein processing"/>
    <property type="evidence" value="ECO:0007669"/>
    <property type="project" value="TreeGrafter"/>
</dbReference>
<evidence type="ECO:0000256" key="8">
    <source>
        <dbReference type="ARBA" id="ARBA00042978"/>
    </source>
</evidence>
<dbReference type="AlphaFoldDB" id="A0A026WHZ7"/>
<proteinExistence type="inferred from homology"/>
<dbReference type="Proteomes" id="UP000053097">
    <property type="component" value="Unassembled WGS sequence"/>
</dbReference>
<dbReference type="GO" id="GO:0006515">
    <property type="term" value="P:protein quality control for misfolded or incompletely synthesized proteins"/>
    <property type="evidence" value="ECO:0007669"/>
    <property type="project" value="TreeGrafter"/>
</dbReference>
<dbReference type="OrthoDB" id="7464992at2759"/>
<protein>
    <recommendedName>
        <fullName evidence="7">Metalloendopeptidase OMA1, mitochondrial</fullName>
    </recommendedName>
    <alternativeName>
        <fullName evidence="8">Overlapping with the m-AAA protease 1 homolog</fullName>
    </alternativeName>
</protein>
<dbReference type="STRING" id="2015173.A0A026WHZ7"/>
<keyword evidence="10" id="KW-0472">Membrane</keyword>
<dbReference type="OMA" id="TFILGHE"/>
<sequence length="416" mass="48495">MFSLSRSLCRRNIPQSANHFVVRFTGNYYRCVWPRKKLVASSTIDCRKLQYIKVQKCDFRTTPSLHVPPYVAMLLRPLLRISAVLVGRTMKRWWTRKSEKEKQEYKRWFRERSNVFLGCFGLYGLMLLIYYVTHLETDPLTQRSRFIIFNKEQEKQLGKMLLESHLEAHKEDVVPTTHAAYRRLLRVIEKILAANKDLKSIREVQWSLTVISTPLVNSYILPGGNIFVSLDILNFVENDDQLGIVLTHEMAHSLLLHTLEMLSNQLLWDFLMVIPMLLVWALLPYIAAPVVQFTGEQIVNIMYKLPYNRVLESEADQVGIKLAAKACFDIREAVVFWATMRTLTEIHSLPAELPWISTHPAHGDREKNMNQAMPAALELRRDSGCSRLPATDPRDEFYKRSTREQETFFRQRGIIP</sequence>
<keyword evidence="13" id="KW-1185">Reference proteome</keyword>
<evidence type="ECO:0000256" key="7">
    <source>
        <dbReference type="ARBA" id="ARBA00040360"/>
    </source>
</evidence>
<dbReference type="InterPro" id="IPR001915">
    <property type="entry name" value="Peptidase_M48"/>
</dbReference>
<keyword evidence="10" id="KW-0812">Transmembrane</keyword>
<keyword evidence="5 9" id="KW-0482">Metalloprotease</keyword>
<evidence type="ECO:0000256" key="1">
    <source>
        <dbReference type="ARBA" id="ARBA00022670"/>
    </source>
</evidence>
<reference evidence="12 13" key="1">
    <citation type="journal article" date="2014" name="Curr. Biol.">
        <title>The genome of the clonal raider ant Cerapachys biroi.</title>
        <authorList>
            <person name="Oxley P.R."/>
            <person name="Ji L."/>
            <person name="Fetter-Pruneda I."/>
            <person name="McKenzie S.K."/>
            <person name="Li C."/>
            <person name="Hu H."/>
            <person name="Zhang G."/>
            <person name="Kronauer D.J."/>
        </authorList>
    </citation>
    <scope>NUCLEOTIDE SEQUENCE [LARGE SCALE GENOMIC DNA]</scope>
</reference>
<evidence type="ECO:0000256" key="6">
    <source>
        <dbReference type="ARBA" id="ARBA00038233"/>
    </source>
</evidence>
<dbReference type="GO" id="GO:0046872">
    <property type="term" value="F:metal ion binding"/>
    <property type="evidence" value="ECO:0007669"/>
    <property type="project" value="UniProtKB-KW"/>
</dbReference>
<accession>A0A026WHZ7</accession>
<keyword evidence="10" id="KW-1133">Transmembrane helix</keyword>
<keyword evidence="3 9" id="KW-0378">Hydrolase</keyword>
<evidence type="ECO:0000313" key="13">
    <source>
        <dbReference type="Proteomes" id="UP000053097"/>
    </source>
</evidence>
<dbReference type="PANTHER" id="PTHR22726">
    <property type="entry name" value="METALLOENDOPEPTIDASE OMA1"/>
    <property type="match status" value="1"/>
</dbReference>
<dbReference type="CDD" id="cd07331">
    <property type="entry name" value="M48C_Oma1_like"/>
    <property type="match status" value="1"/>
</dbReference>
<evidence type="ECO:0000256" key="3">
    <source>
        <dbReference type="ARBA" id="ARBA00022801"/>
    </source>
</evidence>
<keyword evidence="4 9" id="KW-0862">Zinc</keyword>
<evidence type="ECO:0000259" key="11">
    <source>
        <dbReference type="Pfam" id="PF01435"/>
    </source>
</evidence>
<dbReference type="Pfam" id="PF01435">
    <property type="entry name" value="Peptidase_M48"/>
    <property type="match status" value="1"/>
</dbReference>
<feature type="transmembrane region" description="Helical" evidence="10">
    <location>
        <begin position="266"/>
        <end position="288"/>
    </location>
</feature>
<evidence type="ECO:0000313" key="12">
    <source>
        <dbReference type="EMBL" id="EZA55625.1"/>
    </source>
</evidence>
<dbReference type="PANTHER" id="PTHR22726:SF1">
    <property type="entry name" value="METALLOENDOPEPTIDASE OMA1, MITOCHONDRIAL"/>
    <property type="match status" value="1"/>
</dbReference>
<organism evidence="12 13">
    <name type="scientific">Ooceraea biroi</name>
    <name type="common">Clonal raider ant</name>
    <name type="synonym">Cerapachys biroi</name>
    <dbReference type="NCBI Taxonomy" id="2015173"/>
    <lineage>
        <taxon>Eukaryota</taxon>
        <taxon>Metazoa</taxon>
        <taxon>Ecdysozoa</taxon>
        <taxon>Arthropoda</taxon>
        <taxon>Hexapoda</taxon>
        <taxon>Insecta</taxon>
        <taxon>Pterygota</taxon>
        <taxon>Neoptera</taxon>
        <taxon>Endopterygota</taxon>
        <taxon>Hymenoptera</taxon>
        <taxon>Apocrita</taxon>
        <taxon>Aculeata</taxon>
        <taxon>Formicoidea</taxon>
        <taxon>Formicidae</taxon>
        <taxon>Dorylinae</taxon>
        <taxon>Ooceraea</taxon>
    </lineage>
</organism>
<gene>
    <name evidence="12" type="ORF">X777_04251</name>
</gene>
<evidence type="ECO:0000256" key="2">
    <source>
        <dbReference type="ARBA" id="ARBA00022723"/>
    </source>
</evidence>
<dbReference type="EMBL" id="KK107198">
    <property type="protein sequence ID" value="EZA55625.1"/>
    <property type="molecule type" value="Genomic_DNA"/>
</dbReference>
<name>A0A026WHZ7_OOCBI</name>
<dbReference type="Gene3D" id="3.30.2010.10">
    <property type="entry name" value="Metalloproteases ('zincins'), catalytic domain"/>
    <property type="match status" value="1"/>
</dbReference>
<evidence type="ECO:0000256" key="5">
    <source>
        <dbReference type="ARBA" id="ARBA00023049"/>
    </source>
</evidence>
<comment type="similarity">
    <text evidence="6 9">Belongs to the peptidase M48 family.</text>
</comment>
<keyword evidence="2" id="KW-0479">Metal-binding</keyword>
<dbReference type="GO" id="GO:0004222">
    <property type="term" value="F:metalloendopeptidase activity"/>
    <property type="evidence" value="ECO:0007669"/>
    <property type="project" value="InterPro"/>
</dbReference>